<dbReference type="AlphaFoldDB" id="A0A2P5XPX5"/>
<organism evidence="1 2">
    <name type="scientific">Gossypium barbadense</name>
    <name type="common">Sea Island cotton</name>
    <name type="synonym">Hibiscus barbadensis</name>
    <dbReference type="NCBI Taxonomy" id="3634"/>
    <lineage>
        <taxon>Eukaryota</taxon>
        <taxon>Viridiplantae</taxon>
        <taxon>Streptophyta</taxon>
        <taxon>Embryophyta</taxon>
        <taxon>Tracheophyta</taxon>
        <taxon>Spermatophyta</taxon>
        <taxon>Magnoliopsida</taxon>
        <taxon>eudicotyledons</taxon>
        <taxon>Gunneridae</taxon>
        <taxon>Pentapetalae</taxon>
        <taxon>rosids</taxon>
        <taxon>malvids</taxon>
        <taxon>Malvales</taxon>
        <taxon>Malvaceae</taxon>
        <taxon>Malvoideae</taxon>
        <taxon>Gossypium</taxon>
    </lineage>
</organism>
<protein>
    <submittedName>
        <fullName evidence="1">Uncharacterized protein</fullName>
    </submittedName>
</protein>
<name>A0A2P5XPX5_GOSBA</name>
<accession>A0A2P5XPX5</accession>
<dbReference type="Proteomes" id="UP000239757">
    <property type="component" value="Unassembled WGS sequence"/>
</dbReference>
<dbReference type="EMBL" id="KZ664469">
    <property type="protein sequence ID" value="PPS05382.1"/>
    <property type="molecule type" value="Genomic_DNA"/>
</dbReference>
<evidence type="ECO:0000313" key="2">
    <source>
        <dbReference type="Proteomes" id="UP000239757"/>
    </source>
</evidence>
<evidence type="ECO:0000313" key="1">
    <source>
        <dbReference type="EMBL" id="PPS05382.1"/>
    </source>
</evidence>
<reference evidence="1 2" key="1">
    <citation type="submission" date="2015-01" db="EMBL/GenBank/DDBJ databases">
        <title>Genome of allotetraploid Gossypium barbadense reveals genomic plasticity and fiber elongation in cotton evolution.</title>
        <authorList>
            <person name="Chen X."/>
            <person name="Liu X."/>
            <person name="Zhao B."/>
            <person name="Zheng H."/>
            <person name="Hu Y."/>
            <person name="Lu G."/>
            <person name="Yang C."/>
            <person name="Chen J."/>
            <person name="Shan C."/>
            <person name="Zhang L."/>
            <person name="Zhou Y."/>
            <person name="Wang L."/>
            <person name="Guo W."/>
            <person name="Bai Y."/>
            <person name="Ruan J."/>
            <person name="Shangguan X."/>
            <person name="Mao Y."/>
            <person name="Jiang J."/>
            <person name="Zhu Y."/>
            <person name="Lei J."/>
            <person name="Kang H."/>
            <person name="Chen S."/>
            <person name="He X."/>
            <person name="Wang R."/>
            <person name="Wang Y."/>
            <person name="Chen J."/>
            <person name="Wang L."/>
            <person name="Yu S."/>
            <person name="Wang B."/>
            <person name="Wei J."/>
            <person name="Song S."/>
            <person name="Lu X."/>
            <person name="Gao Z."/>
            <person name="Gu W."/>
            <person name="Deng X."/>
            <person name="Ma D."/>
            <person name="Wang S."/>
            <person name="Liang W."/>
            <person name="Fang L."/>
            <person name="Cai C."/>
            <person name="Zhu X."/>
            <person name="Zhou B."/>
            <person name="Zhang Y."/>
            <person name="Chen Z."/>
            <person name="Xu S."/>
            <person name="Zhu R."/>
            <person name="Wang S."/>
            <person name="Zhang T."/>
            <person name="Zhao G."/>
        </authorList>
    </citation>
    <scope>NUCLEOTIDE SEQUENCE [LARGE SCALE GENOMIC DNA]</scope>
    <source>
        <strain evidence="2">cv. Xinhai21</strain>
        <tissue evidence="1">Leaf</tissue>
    </source>
</reference>
<gene>
    <name evidence="1" type="ORF">GOBAR_AA15281</name>
</gene>
<sequence length="88" mass="9928">MHDGGCDFFKWYNRKMCDCATELLRQLRDSERNLLKDNLALRNNSMDLVAFDGNYNGSSSAVDIEVEGGFFFGSTGKRHMQLAVANVD</sequence>
<proteinExistence type="predicted"/>